<dbReference type="AlphaFoldDB" id="A0A427U3H7"/>
<keyword evidence="1" id="KW-0479">Metal-binding</keyword>
<keyword evidence="2" id="KW-0863">Zinc-finger</keyword>
<keyword evidence="6" id="KW-1185">Reference proteome</keyword>
<evidence type="ECO:0000256" key="3">
    <source>
        <dbReference type="ARBA" id="ARBA00022833"/>
    </source>
</evidence>
<comment type="caution">
    <text evidence="5">The sequence shown here is derived from an EMBL/GenBank/DDBJ whole genome shotgun (WGS) entry which is preliminary data.</text>
</comment>
<proteinExistence type="predicted"/>
<gene>
    <name evidence="5" type="ORF">EJA03_09785</name>
</gene>
<dbReference type="PROSITE" id="PS01358">
    <property type="entry name" value="ZF_RANBP2_1"/>
    <property type="match status" value="1"/>
</dbReference>
<accession>A0A427U3H7</accession>
<organism evidence="5 6">
    <name type="scientific">Vibrio pectenicida</name>
    <dbReference type="NCBI Taxonomy" id="62763"/>
    <lineage>
        <taxon>Bacteria</taxon>
        <taxon>Pseudomonadati</taxon>
        <taxon>Pseudomonadota</taxon>
        <taxon>Gammaproteobacteria</taxon>
        <taxon>Vibrionales</taxon>
        <taxon>Vibrionaceae</taxon>
        <taxon>Vibrio</taxon>
    </lineage>
</organism>
<dbReference type="OrthoDB" id="9814654at2"/>
<reference evidence="5 6" key="1">
    <citation type="submission" date="2018-12" db="EMBL/GenBank/DDBJ databases">
        <title>Genomic taxonomy of the Vibrionaceae family.</title>
        <authorList>
            <person name="Gomez-Gil B."/>
            <person name="Enciso-Ibarra K."/>
        </authorList>
    </citation>
    <scope>NUCLEOTIDE SEQUENCE [LARGE SCALE GENOMIC DNA]</scope>
    <source>
        <strain evidence="5 6">CAIM 594</strain>
    </source>
</reference>
<dbReference type="InterPro" id="IPR001876">
    <property type="entry name" value="Znf_RanBP2"/>
</dbReference>
<protein>
    <submittedName>
        <fullName evidence="5">DUF2007 domain-containing protein</fullName>
    </submittedName>
</protein>
<dbReference type="EMBL" id="RSFA01000038">
    <property type="protein sequence ID" value="RSD31211.1"/>
    <property type="molecule type" value="Genomic_DNA"/>
</dbReference>
<evidence type="ECO:0000256" key="1">
    <source>
        <dbReference type="ARBA" id="ARBA00022723"/>
    </source>
</evidence>
<evidence type="ECO:0000313" key="5">
    <source>
        <dbReference type="EMBL" id="RSD31211.1"/>
    </source>
</evidence>
<dbReference type="GO" id="GO:0008270">
    <property type="term" value="F:zinc ion binding"/>
    <property type="evidence" value="ECO:0007669"/>
    <property type="project" value="UniProtKB-KW"/>
</dbReference>
<feature type="domain" description="RanBP2-type" evidence="4">
    <location>
        <begin position="78"/>
        <end position="97"/>
    </location>
</feature>
<dbReference type="Proteomes" id="UP000269041">
    <property type="component" value="Unassembled WGS sequence"/>
</dbReference>
<evidence type="ECO:0000259" key="4">
    <source>
        <dbReference type="PROSITE" id="PS01358"/>
    </source>
</evidence>
<evidence type="ECO:0000256" key="2">
    <source>
        <dbReference type="ARBA" id="ARBA00022771"/>
    </source>
</evidence>
<evidence type="ECO:0000313" key="6">
    <source>
        <dbReference type="Proteomes" id="UP000269041"/>
    </source>
</evidence>
<keyword evidence="3" id="KW-0862">Zinc</keyword>
<name>A0A427U3H7_9VIBR</name>
<sequence>MKIYAAPTAPEVHIVCELLRSQCIDCQVIGEGIAGLQGELPFDDSTQPFIWLLNINQLNQACETIQQFELRGQSTSRWQCEQCGESNEIQFGLCWKCNTTSD</sequence>